<comment type="caution">
    <text evidence="2">The sequence shown here is derived from an EMBL/GenBank/DDBJ whole genome shotgun (WGS) entry which is preliminary data.</text>
</comment>
<reference evidence="2 3" key="1">
    <citation type="submission" date="2015-09" db="EMBL/GenBank/DDBJ databases">
        <authorList>
            <consortium name="Pathogen Informatics"/>
            <person name="Wu L."/>
            <person name="Ma J."/>
        </authorList>
    </citation>
    <scope>NUCLEOTIDE SEQUENCE [LARGE SCALE GENOMIC DNA]</scope>
    <source>
        <strain evidence="2 3">2789STDY5834858</strain>
    </source>
</reference>
<organism evidence="2 3">
    <name type="scientific">Sarcina ventriculi</name>
    <name type="common">Clostridium ventriculi</name>
    <dbReference type="NCBI Taxonomy" id="1267"/>
    <lineage>
        <taxon>Bacteria</taxon>
        <taxon>Bacillati</taxon>
        <taxon>Bacillota</taxon>
        <taxon>Clostridia</taxon>
        <taxon>Eubacteriales</taxon>
        <taxon>Clostridiaceae</taxon>
        <taxon>Sarcina</taxon>
    </lineage>
</organism>
<protein>
    <submittedName>
        <fullName evidence="2">Uncharacterized protein</fullName>
    </submittedName>
</protein>
<keyword evidence="1" id="KW-0812">Transmembrane</keyword>
<evidence type="ECO:0000256" key="1">
    <source>
        <dbReference type="SAM" id="Phobius"/>
    </source>
</evidence>
<feature type="transmembrane region" description="Helical" evidence="1">
    <location>
        <begin position="63"/>
        <end position="84"/>
    </location>
</feature>
<keyword evidence="3" id="KW-1185">Reference proteome</keyword>
<dbReference type="RefSeq" id="WP_055257123.1">
    <property type="nucleotide sequence ID" value="NZ_BCMV01000075.1"/>
</dbReference>
<accession>A0ABP2APS6</accession>
<evidence type="ECO:0000313" key="3">
    <source>
        <dbReference type="Proteomes" id="UP000095488"/>
    </source>
</evidence>
<keyword evidence="1" id="KW-0472">Membrane</keyword>
<feature type="transmembrane region" description="Helical" evidence="1">
    <location>
        <begin position="6"/>
        <end position="29"/>
    </location>
</feature>
<dbReference type="EMBL" id="CYZR01000001">
    <property type="protein sequence ID" value="CUN46405.1"/>
    <property type="molecule type" value="Genomic_DNA"/>
</dbReference>
<evidence type="ECO:0000313" key="2">
    <source>
        <dbReference type="EMBL" id="CUN46405.1"/>
    </source>
</evidence>
<sequence length="115" mass="13066">MSSIFSFLGYTIGAIVFVIVVFITFSLLGRYVFNKTRVNKWIILAAAIITFVATFFIPDFNPIGSIAIQAVLMYICVISILWFIDINKNGYPRIKKEKKIVIKSKAKPNRAKKNN</sequence>
<gene>
    <name evidence="2" type="ORF">ERS852473_00223</name>
</gene>
<proteinExistence type="predicted"/>
<feature type="transmembrane region" description="Helical" evidence="1">
    <location>
        <begin position="41"/>
        <end position="57"/>
    </location>
</feature>
<keyword evidence="1" id="KW-1133">Transmembrane helix</keyword>
<name>A0ABP2APS6_SARVE</name>
<dbReference type="Proteomes" id="UP000095488">
    <property type="component" value="Unassembled WGS sequence"/>
</dbReference>